<evidence type="ECO:0000313" key="2">
    <source>
        <dbReference type="EMBL" id="OLP73493.1"/>
    </source>
</evidence>
<protein>
    <submittedName>
        <fullName evidence="2">Uncharacterized protein</fullName>
    </submittedName>
</protein>
<reference evidence="2 3" key="1">
    <citation type="submission" date="2016-02" db="EMBL/GenBank/DDBJ databases">
        <title>Genome analysis of coral dinoflagellate symbionts highlights evolutionary adaptations to a symbiotic lifestyle.</title>
        <authorList>
            <person name="Aranda M."/>
            <person name="Li Y."/>
            <person name="Liew Y.J."/>
            <person name="Baumgarten S."/>
            <person name="Simakov O."/>
            <person name="Wilson M."/>
            <person name="Piel J."/>
            <person name="Ashoor H."/>
            <person name="Bougouffa S."/>
            <person name="Bajic V.B."/>
            <person name="Ryu T."/>
            <person name="Ravasi T."/>
            <person name="Bayer T."/>
            <person name="Micklem G."/>
            <person name="Kim H."/>
            <person name="Bhak J."/>
            <person name="Lajeunesse T.C."/>
            <person name="Voolstra C.R."/>
        </authorList>
    </citation>
    <scope>NUCLEOTIDE SEQUENCE [LARGE SCALE GENOMIC DNA]</scope>
    <source>
        <strain evidence="2 3">CCMP2467</strain>
    </source>
</reference>
<feature type="region of interest" description="Disordered" evidence="1">
    <location>
        <begin position="1"/>
        <end position="103"/>
    </location>
</feature>
<sequence>MVADDNEHGSVAGDSMDGVPMEISEEESANELPALPTPVSGPVLPPSISTPSAEKIARLQRMEHLRSEIARLSSKSRRTSAASSSKPLEEGKAPEHKGSGRFALDTDDTLIEVMEDSQQLCHAGGSQELRTPTPPPLVRRLFPEDDAVVDLNTPAPKPDVEIPVRPVARPLAALKAHFAENAAKKRAEKEAKRSKAESDEHKVSSGDKGSHEGSHDDKASDDKGSHGRSPDNKGSSHDKGSHDINKDSKEHKGWDDEKGALPVVAAGGDGPFLSRRQQLELQPKAKAKGKAKAKSAASKPSTEAPVKEVPPVAAESVKPDDEPVADIKDHQKDAVSRGRGRGKGRGRGRGRAASKADGDATSSPRAAQSKRCTDNDEETAARGAEPAGIAAAGEVDASSKRRKGEITQAAKPKAEPKKKSSSGPQSLSVLSGSKLPRQVSSCKKGMMPEDIMNLLQTDDLMMRIVLEQIEALEKPLESVPTKENQDNLPSYDWWKLSTYWTRQSVGVIRKGSG</sequence>
<dbReference type="EMBL" id="LSRX01005370">
    <property type="protein sequence ID" value="OLP73493.1"/>
    <property type="molecule type" value="Genomic_DNA"/>
</dbReference>
<dbReference type="AlphaFoldDB" id="A0A1Q9BS38"/>
<keyword evidence="3" id="KW-1185">Reference proteome</keyword>
<feature type="region of interest" description="Disordered" evidence="1">
    <location>
        <begin position="180"/>
        <end position="442"/>
    </location>
</feature>
<feature type="compositionally biased region" description="Basic and acidic residues" evidence="1">
    <location>
        <begin position="87"/>
        <end position="98"/>
    </location>
</feature>
<evidence type="ECO:0000256" key="1">
    <source>
        <dbReference type="SAM" id="MobiDB-lite"/>
    </source>
</evidence>
<organism evidence="2 3">
    <name type="scientific">Symbiodinium microadriaticum</name>
    <name type="common">Dinoflagellate</name>
    <name type="synonym">Zooxanthella microadriatica</name>
    <dbReference type="NCBI Taxonomy" id="2951"/>
    <lineage>
        <taxon>Eukaryota</taxon>
        <taxon>Sar</taxon>
        <taxon>Alveolata</taxon>
        <taxon>Dinophyceae</taxon>
        <taxon>Suessiales</taxon>
        <taxon>Symbiodiniaceae</taxon>
        <taxon>Symbiodinium</taxon>
    </lineage>
</organism>
<feature type="compositionally biased region" description="Basic and acidic residues" evidence="1">
    <location>
        <begin position="182"/>
        <end position="259"/>
    </location>
</feature>
<name>A0A1Q9BS38_SYMMI</name>
<comment type="caution">
    <text evidence="2">The sequence shown here is derived from an EMBL/GenBank/DDBJ whole genome shotgun (WGS) entry which is preliminary data.</text>
</comment>
<dbReference type="OrthoDB" id="10284342at2759"/>
<accession>A0A1Q9BS38</accession>
<feature type="compositionally biased region" description="Basic and acidic residues" evidence="1">
    <location>
        <begin position="55"/>
        <end position="69"/>
    </location>
</feature>
<feature type="non-terminal residue" evidence="2">
    <location>
        <position position="513"/>
    </location>
</feature>
<proteinExistence type="predicted"/>
<feature type="compositionally biased region" description="Low complexity" evidence="1">
    <location>
        <begin position="421"/>
        <end position="433"/>
    </location>
</feature>
<dbReference type="Proteomes" id="UP000186817">
    <property type="component" value="Unassembled WGS sequence"/>
</dbReference>
<feature type="compositionally biased region" description="Basic and acidic residues" evidence="1">
    <location>
        <begin position="317"/>
        <end position="336"/>
    </location>
</feature>
<feature type="region of interest" description="Disordered" evidence="1">
    <location>
        <begin position="121"/>
        <end position="140"/>
    </location>
</feature>
<feature type="compositionally biased region" description="Low complexity" evidence="1">
    <location>
        <begin position="381"/>
        <end position="393"/>
    </location>
</feature>
<evidence type="ECO:0000313" key="3">
    <source>
        <dbReference type="Proteomes" id="UP000186817"/>
    </source>
</evidence>
<feature type="compositionally biased region" description="Basic residues" evidence="1">
    <location>
        <begin position="338"/>
        <end position="352"/>
    </location>
</feature>
<gene>
    <name evidence="2" type="ORF">AK812_SmicGene47251</name>
</gene>